<keyword evidence="12" id="KW-1185">Reference proteome</keyword>
<dbReference type="PROSITE" id="PS50111">
    <property type="entry name" value="CHEMOTAXIS_TRANSDUC_2"/>
    <property type="match status" value="1"/>
</dbReference>
<dbReference type="AlphaFoldDB" id="A0A839IQE9"/>
<organism evidence="11 12">
    <name type="scientific">Oceanospirillum sediminis</name>
    <dbReference type="NCBI Taxonomy" id="2760088"/>
    <lineage>
        <taxon>Bacteria</taxon>
        <taxon>Pseudomonadati</taxon>
        <taxon>Pseudomonadota</taxon>
        <taxon>Gammaproteobacteria</taxon>
        <taxon>Oceanospirillales</taxon>
        <taxon>Oceanospirillaceae</taxon>
        <taxon>Oceanospirillum</taxon>
    </lineage>
</organism>
<dbReference type="GO" id="GO:0006935">
    <property type="term" value="P:chemotaxis"/>
    <property type="evidence" value="ECO:0007669"/>
    <property type="project" value="UniProtKB-ARBA"/>
</dbReference>
<evidence type="ECO:0000256" key="3">
    <source>
        <dbReference type="ARBA" id="ARBA00022989"/>
    </source>
</evidence>
<proteinExistence type="inferred from homology"/>
<evidence type="ECO:0000256" key="5">
    <source>
        <dbReference type="ARBA" id="ARBA00023224"/>
    </source>
</evidence>
<dbReference type="GO" id="GO:0016020">
    <property type="term" value="C:membrane"/>
    <property type="evidence" value="ECO:0007669"/>
    <property type="project" value="UniProtKB-SubCell"/>
</dbReference>
<dbReference type="Pfam" id="PF00015">
    <property type="entry name" value="MCPsignal"/>
    <property type="match status" value="1"/>
</dbReference>
<protein>
    <submittedName>
        <fullName evidence="11">Methyl-accepting chemotaxis protein</fullName>
    </submittedName>
</protein>
<feature type="domain" description="HAMP" evidence="10">
    <location>
        <begin position="344"/>
        <end position="396"/>
    </location>
</feature>
<keyword evidence="2 8" id="KW-0812">Transmembrane</keyword>
<keyword evidence="3 8" id="KW-1133">Transmembrane helix</keyword>
<dbReference type="CDD" id="cd11386">
    <property type="entry name" value="MCP_signal"/>
    <property type="match status" value="1"/>
</dbReference>
<keyword evidence="4 8" id="KW-0472">Membrane</keyword>
<comment type="caution">
    <text evidence="11">The sequence shown here is derived from an EMBL/GenBank/DDBJ whole genome shotgun (WGS) entry which is preliminary data.</text>
</comment>
<dbReference type="PANTHER" id="PTHR32089:SF119">
    <property type="entry name" value="METHYL-ACCEPTING CHEMOTAXIS PROTEIN CTPL"/>
    <property type="match status" value="1"/>
</dbReference>
<evidence type="ECO:0000256" key="8">
    <source>
        <dbReference type="SAM" id="Phobius"/>
    </source>
</evidence>
<feature type="transmembrane region" description="Helical" evidence="8">
    <location>
        <begin position="320"/>
        <end position="340"/>
    </location>
</feature>
<dbReference type="GO" id="GO:0007165">
    <property type="term" value="P:signal transduction"/>
    <property type="evidence" value="ECO:0007669"/>
    <property type="project" value="UniProtKB-KW"/>
</dbReference>
<evidence type="ECO:0000313" key="12">
    <source>
        <dbReference type="Proteomes" id="UP000565262"/>
    </source>
</evidence>
<dbReference type="CDD" id="cd06225">
    <property type="entry name" value="HAMP"/>
    <property type="match status" value="1"/>
</dbReference>
<dbReference type="InterPro" id="IPR004089">
    <property type="entry name" value="MCPsignal_dom"/>
</dbReference>
<dbReference type="InterPro" id="IPR003660">
    <property type="entry name" value="HAMP_dom"/>
</dbReference>
<evidence type="ECO:0000313" key="11">
    <source>
        <dbReference type="EMBL" id="MBB1487188.1"/>
    </source>
</evidence>
<reference evidence="11 12" key="1">
    <citation type="submission" date="2020-08" db="EMBL/GenBank/DDBJ databases">
        <title>Oceanospirillum sp. nov. isolated from marine sediment.</title>
        <authorList>
            <person name="Ji X."/>
        </authorList>
    </citation>
    <scope>NUCLEOTIDE SEQUENCE [LARGE SCALE GENOMIC DNA]</scope>
    <source>
        <strain evidence="11 12">D5</strain>
    </source>
</reference>
<dbReference type="PANTHER" id="PTHR32089">
    <property type="entry name" value="METHYL-ACCEPTING CHEMOTAXIS PROTEIN MCPB"/>
    <property type="match status" value="1"/>
</dbReference>
<dbReference type="SMART" id="SM00304">
    <property type="entry name" value="HAMP"/>
    <property type="match status" value="1"/>
</dbReference>
<dbReference type="SMART" id="SM00283">
    <property type="entry name" value="MA"/>
    <property type="match status" value="1"/>
</dbReference>
<keyword evidence="5 7" id="KW-0807">Transducer</keyword>
<dbReference type="RefSeq" id="WP_182808966.1">
    <property type="nucleotide sequence ID" value="NZ_JACJFM010000012.1"/>
</dbReference>
<evidence type="ECO:0000256" key="4">
    <source>
        <dbReference type="ARBA" id="ARBA00023136"/>
    </source>
</evidence>
<evidence type="ECO:0000256" key="7">
    <source>
        <dbReference type="PROSITE-ProRule" id="PRU00284"/>
    </source>
</evidence>
<gene>
    <name evidence="11" type="ORF">H4O21_11260</name>
</gene>
<name>A0A839IQE9_9GAMM</name>
<dbReference type="PROSITE" id="PS50885">
    <property type="entry name" value="HAMP"/>
    <property type="match status" value="1"/>
</dbReference>
<sequence>MFSILLSPAIGLMNRMSYFYKFVLINVLFLLPLLWLAWIQLASLSAQQNDTRRALQGIQTLRTSIQLTVAAADIRDMQFIQGNEQILQAQIKPQKQRYLQLLDQLSQAPDKKTDHSQALQSIQQLRSLVNTEHSFQSTSINIVFNKYHQLVAGSWNLIRELSQQSGLSRDSSKANFQLMKLILDQMEPVLKHQGQLRGYSTLVIRNNSINSSMIGAMNRLLDELISDQENLNSIASPILSSRTMYDPILIQTLSALPEQIEKATARYENDLLLEENLDHDWQAYFKQESAAHNAAYQFIHQAIGFVEQNLQDRFDEQNQYFYLVLIGVLATIFITNYLMLGFNVSVRQGLEEILTATEQVAEGDLTCKVELSSRDELGQFAEEFNSMTRRMRSLLSTVNQTAGSVAGQAQTVSQIAANSRRSADEQHRQIEQIVNSFNEMVNSAQEIAGQTQTASQQSREVGQQSSLGQQKVQSTLSDINQLNAEIEESVSVVNQLEKDSDNITQVLDVIKGVAEQTNLLALNAAIEAARAGEQGRGFAVVADEVRTLAQRTQNSASEIEQMIMRLQEGVSSAVQAMNLSQKKALQTVKNSSAVSDTLEHISQLIDQIADFNCQIASASEAQTMVSNQIEQTLHGIHQSASDTAQGACATVDACQHMMQQTTELQSKVSSFRT</sequence>
<dbReference type="Proteomes" id="UP000565262">
    <property type="component" value="Unassembled WGS sequence"/>
</dbReference>
<accession>A0A839IQE9</accession>
<evidence type="ECO:0000256" key="1">
    <source>
        <dbReference type="ARBA" id="ARBA00004141"/>
    </source>
</evidence>
<evidence type="ECO:0000256" key="6">
    <source>
        <dbReference type="ARBA" id="ARBA00029447"/>
    </source>
</evidence>
<dbReference type="Gene3D" id="1.10.287.950">
    <property type="entry name" value="Methyl-accepting chemotaxis protein"/>
    <property type="match status" value="1"/>
</dbReference>
<dbReference type="Pfam" id="PF00672">
    <property type="entry name" value="HAMP"/>
    <property type="match status" value="1"/>
</dbReference>
<comment type="subcellular location">
    <subcellularLocation>
        <location evidence="1">Membrane</location>
        <topology evidence="1">Multi-pass membrane protein</topology>
    </subcellularLocation>
</comment>
<evidence type="ECO:0000256" key="2">
    <source>
        <dbReference type="ARBA" id="ARBA00022692"/>
    </source>
</evidence>
<dbReference type="EMBL" id="JACJFM010000012">
    <property type="protein sequence ID" value="MBB1487188.1"/>
    <property type="molecule type" value="Genomic_DNA"/>
</dbReference>
<dbReference type="SUPFAM" id="SSF58104">
    <property type="entry name" value="Methyl-accepting chemotaxis protein (MCP) signaling domain"/>
    <property type="match status" value="1"/>
</dbReference>
<dbReference type="FunFam" id="1.10.287.950:FF:000001">
    <property type="entry name" value="Methyl-accepting chemotaxis sensory transducer"/>
    <property type="match status" value="1"/>
</dbReference>
<evidence type="ECO:0000259" key="9">
    <source>
        <dbReference type="PROSITE" id="PS50111"/>
    </source>
</evidence>
<comment type="similarity">
    <text evidence="6">Belongs to the methyl-accepting chemotaxis (MCP) protein family.</text>
</comment>
<evidence type="ECO:0000259" key="10">
    <source>
        <dbReference type="PROSITE" id="PS50885"/>
    </source>
</evidence>
<feature type="domain" description="Methyl-accepting transducer" evidence="9">
    <location>
        <begin position="401"/>
        <end position="637"/>
    </location>
</feature>